<proteinExistence type="predicted"/>
<dbReference type="SUPFAM" id="SSF46785">
    <property type="entry name" value="Winged helix' DNA-binding domain"/>
    <property type="match status" value="1"/>
</dbReference>
<dbReference type="FunFam" id="1.10.10.10:FF:000138">
    <property type="entry name" value="Rrf2 family transcriptional regulator"/>
    <property type="match status" value="1"/>
</dbReference>
<dbReference type="OrthoDB" id="213028at2"/>
<dbReference type="PANTHER" id="PTHR33221">
    <property type="entry name" value="WINGED HELIX-TURN-HELIX TRANSCRIPTIONAL REGULATOR, RRF2 FAMILY"/>
    <property type="match status" value="1"/>
</dbReference>
<dbReference type="InterPro" id="IPR036390">
    <property type="entry name" value="WH_DNA-bd_sf"/>
</dbReference>
<sequence>MQISSRFTIASHILVYVATYHREEKITSDVLAQSIQVNPVIIRNILGQLKKAGLIAVKRGQGGVSILPSYEDLSLLAVYQAVESVKNQELFSFHDNPNPACPVGRSIHSLLDDRLLAAQRAMEAELAQVSLADLLAQEMV</sequence>
<keyword evidence="2" id="KW-1185">Reference proteome</keyword>
<organism evidence="1 2">
    <name type="scientific">Streptococcus cuniculipharyngis</name>
    <dbReference type="NCBI Taxonomy" id="1562651"/>
    <lineage>
        <taxon>Bacteria</taxon>
        <taxon>Bacillati</taxon>
        <taxon>Bacillota</taxon>
        <taxon>Bacilli</taxon>
        <taxon>Lactobacillales</taxon>
        <taxon>Streptococcaceae</taxon>
        <taxon>Streptococcus</taxon>
    </lineage>
</organism>
<gene>
    <name evidence="1" type="ORF">FRX57_04475</name>
</gene>
<protein>
    <submittedName>
        <fullName evidence="1">Rrf2 family transcriptional regulator</fullName>
    </submittedName>
</protein>
<dbReference type="Gene3D" id="1.10.10.10">
    <property type="entry name" value="Winged helix-like DNA-binding domain superfamily/Winged helix DNA-binding domain"/>
    <property type="match status" value="1"/>
</dbReference>
<accession>A0A5C5SEI7</accession>
<dbReference type="InterPro" id="IPR000944">
    <property type="entry name" value="Tscrpt_reg_Rrf2"/>
</dbReference>
<dbReference type="PANTHER" id="PTHR33221:SF15">
    <property type="entry name" value="HTH-TYPE TRANSCRIPTIONAL REGULATOR YWGB-RELATED"/>
    <property type="match status" value="1"/>
</dbReference>
<dbReference type="Pfam" id="PF02082">
    <property type="entry name" value="Rrf2"/>
    <property type="match status" value="1"/>
</dbReference>
<name>A0A5C5SEI7_9STRE</name>
<dbReference type="Proteomes" id="UP000317430">
    <property type="component" value="Unassembled WGS sequence"/>
</dbReference>
<dbReference type="GO" id="GO:0005829">
    <property type="term" value="C:cytosol"/>
    <property type="evidence" value="ECO:0007669"/>
    <property type="project" value="TreeGrafter"/>
</dbReference>
<comment type="caution">
    <text evidence="1">The sequence shown here is derived from an EMBL/GenBank/DDBJ whole genome shotgun (WGS) entry which is preliminary data.</text>
</comment>
<dbReference type="EMBL" id="VOHL01000002">
    <property type="protein sequence ID" value="TWS98191.1"/>
    <property type="molecule type" value="Genomic_DNA"/>
</dbReference>
<reference evidence="1 2" key="1">
    <citation type="submission" date="2019-08" db="EMBL/GenBank/DDBJ databases">
        <authorList>
            <person name="Lei W."/>
        </authorList>
    </citation>
    <scope>NUCLEOTIDE SEQUENCE [LARGE SCALE GENOMIC DNA]</scope>
    <source>
        <strain evidence="1 2">CCUG 66496</strain>
    </source>
</reference>
<dbReference type="RefSeq" id="WP_146567124.1">
    <property type="nucleotide sequence ID" value="NZ_VOHL01000002.1"/>
</dbReference>
<evidence type="ECO:0000313" key="2">
    <source>
        <dbReference type="Proteomes" id="UP000317430"/>
    </source>
</evidence>
<dbReference type="AlphaFoldDB" id="A0A5C5SEI7"/>
<dbReference type="InterPro" id="IPR036388">
    <property type="entry name" value="WH-like_DNA-bd_sf"/>
</dbReference>
<dbReference type="GO" id="GO:0003700">
    <property type="term" value="F:DNA-binding transcription factor activity"/>
    <property type="evidence" value="ECO:0007669"/>
    <property type="project" value="TreeGrafter"/>
</dbReference>
<dbReference type="PROSITE" id="PS51197">
    <property type="entry name" value="HTH_RRF2_2"/>
    <property type="match status" value="1"/>
</dbReference>
<evidence type="ECO:0000313" key="1">
    <source>
        <dbReference type="EMBL" id="TWS98191.1"/>
    </source>
</evidence>